<evidence type="ECO:0000256" key="4">
    <source>
        <dbReference type="ARBA" id="ARBA00022643"/>
    </source>
</evidence>
<evidence type="ECO:0000259" key="6">
    <source>
        <dbReference type="Pfam" id="PF00881"/>
    </source>
</evidence>
<name>A0A928YT03_9SPHI</name>
<dbReference type="InterPro" id="IPR000415">
    <property type="entry name" value="Nitroreductase-like"/>
</dbReference>
<protein>
    <submittedName>
        <fullName evidence="7">NAD(P)H-dependent oxidoreductase</fullName>
    </submittedName>
</protein>
<dbReference type="GO" id="GO:0016491">
    <property type="term" value="F:oxidoreductase activity"/>
    <property type="evidence" value="ECO:0007669"/>
    <property type="project" value="UniProtKB-KW"/>
</dbReference>
<comment type="cofactor">
    <cofactor evidence="1">
        <name>FMN</name>
        <dbReference type="ChEBI" id="CHEBI:58210"/>
    </cofactor>
</comment>
<accession>A0A928YT03</accession>
<evidence type="ECO:0000313" key="7">
    <source>
        <dbReference type="EMBL" id="MBE8714778.1"/>
    </source>
</evidence>
<evidence type="ECO:0000256" key="3">
    <source>
        <dbReference type="ARBA" id="ARBA00022630"/>
    </source>
</evidence>
<dbReference type="InterPro" id="IPR029479">
    <property type="entry name" value="Nitroreductase"/>
</dbReference>
<keyword evidence="8" id="KW-1185">Reference proteome</keyword>
<dbReference type="PANTHER" id="PTHR43673:SF2">
    <property type="entry name" value="NITROREDUCTASE"/>
    <property type="match status" value="1"/>
</dbReference>
<keyword evidence="4" id="KW-0288">FMN</keyword>
<comment type="similarity">
    <text evidence="2">Belongs to the nitroreductase family.</text>
</comment>
<feature type="domain" description="Nitroreductase" evidence="6">
    <location>
        <begin position="8"/>
        <end position="183"/>
    </location>
</feature>
<dbReference type="Pfam" id="PF00881">
    <property type="entry name" value="Nitroreductase"/>
    <property type="match status" value="1"/>
</dbReference>
<organism evidence="7 8">
    <name type="scientific">Sphingobacterium hungaricum</name>
    <dbReference type="NCBI Taxonomy" id="2082723"/>
    <lineage>
        <taxon>Bacteria</taxon>
        <taxon>Pseudomonadati</taxon>
        <taxon>Bacteroidota</taxon>
        <taxon>Sphingobacteriia</taxon>
        <taxon>Sphingobacteriales</taxon>
        <taxon>Sphingobacteriaceae</taxon>
        <taxon>Sphingobacterium</taxon>
    </lineage>
</organism>
<dbReference type="RefSeq" id="WP_196936639.1">
    <property type="nucleotide sequence ID" value="NZ_MU158698.1"/>
</dbReference>
<dbReference type="Gene3D" id="3.40.109.10">
    <property type="entry name" value="NADH Oxidase"/>
    <property type="match status" value="1"/>
</dbReference>
<dbReference type="PANTHER" id="PTHR43673">
    <property type="entry name" value="NAD(P)H NITROREDUCTASE YDGI-RELATED"/>
    <property type="match status" value="1"/>
</dbReference>
<evidence type="ECO:0000256" key="2">
    <source>
        <dbReference type="ARBA" id="ARBA00007118"/>
    </source>
</evidence>
<dbReference type="AlphaFoldDB" id="A0A928YT03"/>
<dbReference type="Proteomes" id="UP000616201">
    <property type="component" value="Unassembled WGS sequence"/>
</dbReference>
<comment type="caution">
    <text evidence="7">The sequence shown here is derived from an EMBL/GenBank/DDBJ whole genome shotgun (WGS) entry which is preliminary data.</text>
</comment>
<evidence type="ECO:0000313" key="8">
    <source>
        <dbReference type="Proteomes" id="UP000616201"/>
    </source>
</evidence>
<sequence>MALIDDLNWRYATKKMNGQVVPQEKLEYILEAARLAPSSSGLQQYKIIVISDKTLLEKIKGFSYHQSQITDCSHLLIWVAWDGYTDERISSVFNDMMDERNLPHSTMDSYRKTILNLYEEAGQEWQAHHASKQSYISFAMAIAAAAEQKVDATPMEGFIAEKLDDLLKLKETGYKTTVILPLGFRETENDWLVNMKKFRIPKDKFIMEMTMEDAADIAGQPMEQTLDDFTQK</sequence>
<dbReference type="EMBL" id="PRDK01000008">
    <property type="protein sequence ID" value="MBE8714778.1"/>
    <property type="molecule type" value="Genomic_DNA"/>
</dbReference>
<dbReference type="SUPFAM" id="SSF55469">
    <property type="entry name" value="FMN-dependent nitroreductase-like"/>
    <property type="match status" value="1"/>
</dbReference>
<evidence type="ECO:0000256" key="5">
    <source>
        <dbReference type="ARBA" id="ARBA00023002"/>
    </source>
</evidence>
<proteinExistence type="inferred from homology"/>
<reference evidence="7" key="1">
    <citation type="submission" date="2018-02" db="EMBL/GenBank/DDBJ databases">
        <authorList>
            <person name="Vasarhelyi B.M."/>
            <person name="Deshmukh S."/>
            <person name="Balint B."/>
            <person name="Kukolya J."/>
        </authorList>
    </citation>
    <scope>NUCLEOTIDE SEQUENCE</scope>
    <source>
        <strain evidence="7">KB22</strain>
    </source>
</reference>
<gene>
    <name evidence="7" type="ORF">C4F49_13910</name>
</gene>
<keyword evidence="5" id="KW-0560">Oxidoreductase</keyword>
<keyword evidence="3" id="KW-0285">Flavoprotein</keyword>
<evidence type="ECO:0000256" key="1">
    <source>
        <dbReference type="ARBA" id="ARBA00001917"/>
    </source>
</evidence>